<evidence type="ECO:0000313" key="4">
    <source>
        <dbReference type="EMBL" id="CAF1615397.1"/>
    </source>
</evidence>
<dbReference type="GO" id="GO:0016787">
    <property type="term" value="F:hydrolase activity"/>
    <property type="evidence" value="ECO:0007669"/>
    <property type="project" value="UniProtKB-KW"/>
</dbReference>
<name>A0A816BSN0_9BILA</name>
<dbReference type="SUPFAM" id="SSF53474">
    <property type="entry name" value="alpha/beta-Hydrolases"/>
    <property type="match status" value="1"/>
</dbReference>
<keyword evidence="1" id="KW-0732">Signal</keyword>
<evidence type="ECO:0000313" key="3">
    <source>
        <dbReference type="EMBL" id="CAF1404520.1"/>
    </source>
</evidence>
<keyword evidence="2" id="KW-0378">Hydrolase</keyword>
<dbReference type="OrthoDB" id="10019498at2759"/>
<dbReference type="InterPro" id="IPR050955">
    <property type="entry name" value="Plant_Biomass_Hydrol_Est"/>
</dbReference>
<gene>
    <name evidence="3" type="ORF">BJG266_LOCUS37848</name>
    <name evidence="4" type="ORF">QVE165_LOCUS54733</name>
</gene>
<comment type="caution">
    <text evidence="4">The sequence shown here is derived from an EMBL/GenBank/DDBJ whole genome shotgun (WGS) entry which is preliminary data.</text>
</comment>
<dbReference type="EMBL" id="CAJNOI010001328">
    <property type="protein sequence ID" value="CAF1404520.1"/>
    <property type="molecule type" value="Genomic_DNA"/>
</dbReference>
<evidence type="ECO:0000256" key="1">
    <source>
        <dbReference type="ARBA" id="ARBA00022729"/>
    </source>
</evidence>
<dbReference type="EMBL" id="CAJNOM010001654">
    <property type="protein sequence ID" value="CAF1615397.1"/>
    <property type="molecule type" value="Genomic_DNA"/>
</dbReference>
<dbReference type="PANTHER" id="PTHR43037">
    <property type="entry name" value="UNNAMED PRODUCT-RELATED"/>
    <property type="match status" value="1"/>
</dbReference>
<dbReference type="Proteomes" id="UP000663832">
    <property type="component" value="Unassembled WGS sequence"/>
</dbReference>
<protein>
    <submittedName>
        <fullName evidence="4">Uncharacterized protein</fullName>
    </submittedName>
</protein>
<evidence type="ECO:0000313" key="5">
    <source>
        <dbReference type="Proteomes" id="UP000663832"/>
    </source>
</evidence>
<dbReference type="PANTHER" id="PTHR43037:SF5">
    <property type="entry name" value="FERULOYL ESTERASE"/>
    <property type="match status" value="1"/>
</dbReference>
<dbReference type="Proteomes" id="UP000663877">
    <property type="component" value="Unassembled WGS sequence"/>
</dbReference>
<dbReference type="AlphaFoldDB" id="A0A816BSN0"/>
<organism evidence="4 5">
    <name type="scientific">Adineta steineri</name>
    <dbReference type="NCBI Taxonomy" id="433720"/>
    <lineage>
        <taxon>Eukaryota</taxon>
        <taxon>Metazoa</taxon>
        <taxon>Spiralia</taxon>
        <taxon>Gnathifera</taxon>
        <taxon>Rotifera</taxon>
        <taxon>Eurotatoria</taxon>
        <taxon>Bdelloidea</taxon>
        <taxon>Adinetida</taxon>
        <taxon>Adinetidae</taxon>
        <taxon>Adineta</taxon>
    </lineage>
</organism>
<accession>A0A816BSN0</accession>
<dbReference type="InterPro" id="IPR029058">
    <property type="entry name" value="AB_hydrolase_fold"/>
</dbReference>
<sequence length="302" mass="34924">MADHAEWLDYFTPVNFSSSNDIRTCDKLSGDEFDEDELLARAKWAWNIGQNEKQYRNEHGLIYEVSVSILLNRHFLVYESDQIHELSSKVPLLIFFHGLNSSAWFMALVRTKWIEKANINNFLVVFGQSKGKQFRKGPKYNRHGAVQFGDDLSWEIQEPNDDFIYLDFILDYMKERYAQKLDLSRIYYTGYSNGGLFSSNVAIHYGGHVFSAICNHCGGYGGLGYKNEELLDPNTIKKPVPIYILTGTRDSYLASCEKAKNLFENAGCPVKIDIMNNRSHRYYVDKETDIWNFLSSHQNIND</sequence>
<proteinExistence type="predicted"/>
<dbReference type="Gene3D" id="3.40.50.1820">
    <property type="entry name" value="alpha/beta hydrolase"/>
    <property type="match status" value="1"/>
</dbReference>
<keyword evidence="5" id="KW-1185">Reference proteome</keyword>
<evidence type="ECO:0000256" key="2">
    <source>
        <dbReference type="ARBA" id="ARBA00022801"/>
    </source>
</evidence>
<reference evidence="4" key="1">
    <citation type="submission" date="2021-02" db="EMBL/GenBank/DDBJ databases">
        <authorList>
            <person name="Nowell W R."/>
        </authorList>
    </citation>
    <scope>NUCLEOTIDE SEQUENCE</scope>
</reference>